<dbReference type="InterPro" id="IPR013424">
    <property type="entry name" value="Ice-binding_C"/>
</dbReference>
<dbReference type="EMBL" id="BMKG01000022">
    <property type="protein sequence ID" value="GGC17271.1"/>
    <property type="molecule type" value="Genomic_DNA"/>
</dbReference>
<dbReference type="Pfam" id="PF07589">
    <property type="entry name" value="PEP-CTERM"/>
    <property type="match status" value="1"/>
</dbReference>
<keyword evidence="1" id="KW-0732">Signal</keyword>
<feature type="domain" description="Ice-binding protein C-terminal" evidence="2">
    <location>
        <begin position="158"/>
        <end position="180"/>
    </location>
</feature>
<evidence type="ECO:0000313" key="6">
    <source>
        <dbReference type="Proteomes" id="UP000622638"/>
    </source>
</evidence>
<comment type="caution">
    <text evidence="4">The sequence shown here is derived from an EMBL/GenBank/DDBJ whole genome shotgun (WGS) entry which is preliminary data.</text>
</comment>
<reference evidence="6" key="2">
    <citation type="journal article" date="2019" name="Int. J. Syst. Evol. Microbiol.">
        <title>The Global Catalogue of Microorganisms (GCM) 10K type strain sequencing project: providing services to taxonomists for standard genome sequencing and annotation.</title>
        <authorList>
            <consortium name="The Broad Institute Genomics Platform"/>
            <consortium name="The Broad Institute Genome Sequencing Center for Infectious Disease"/>
            <person name="Wu L."/>
            <person name="Ma J."/>
        </authorList>
    </citation>
    <scope>NUCLEOTIDE SEQUENCE [LARGE SCALE GENOMIC DNA]</scope>
    <source>
        <strain evidence="6">CGMCC 1.15931</strain>
    </source>
</reference>
<keyword evidence="6" id="KW-1185">Reference proteome</keyword>
<reference evidence="4 5" key="3">
    <citation type="submission" date="2019-11" db="EMBL/GenBank/DDBJ databases">
        <title>Type strains purchased from KCTC, JCM and DSMZ.</title>
        <authorList>
            <person name="Lu H."/>
        </authorList>
    </citation>
    <scope>NUCLEOTIDE SEQUENCE [LARGE SCALE GENOMIC DNA]</scope>
    <source>
        <strain evidence="4 5">KCTC 52429</strain>
    </source>
</reference>
<gene>
    <name evidence="3" type="ORF">GCM10011572_43240</name>
    <name evidence="4" type="ORF">GM672_19655</name>
</gene>
<evidence type="ECO:0000259" key="2">
    <source>
        <dbReference type="Pfam" id="PF07589"/>
    </source>
</evidence>
<name>A0A6I3T0S7_9BURK</name>
<dbReference type="AlphaFoldDB" id="A0A6I3T0S7"/>
<feature type="chain" id="PRO_5026128953" evidence="1">
    <location>
        <begin position="21"/>
        <end position="186"/>
    </location>
</feature>
<evidence type="ECO:0000313" key="3">
    <source>
        <dbReference type="EMBL" id="GGC17271.1"/>
    </source>
</evidence>
<evidence type="ECO:0000313" key="4">
    <source>
        <dbReference type="EMBL" id="MTV54949.1"/>
    </source>
</evidence>
<reference evidence="3" key="1">
    <citation type="journal article" date="2014" name="Int. J. Syst. Evol. Microbiol.">
        <title>Complete genome of a new Firmicutes species belonging to the dominant human colonic microbiota ('Ruminococcus bicirculans') reveals two chromosomes and a selective capacity to utilize plant glucans.</title>
        <authorList>
            <consortium name="NISC Comparative Sequencing Program"/>
            <person name="Wegmann U."/>
            <person name="Louis P."/>
            <person name="Goesmann A."/>
            <person name="Henrissat B."/>
            <person name="Duncan S.H."/>
            <person name="Flint H.J."/>
        </authorList>
    </citation>
    <scope>NUCLEOTIDE SEQUENCE</scope>
    <source>
        <strain evidence="3">CGMCC 1.15931</strain>
    </source>
</reference>
<evidence type="ECO:0000313" key="5">
    <source>
        <dbReference type="Proteomes" id="UP000430634"/>
    </source>
</evidence>
<feature type="signal peptide" evidence="1">
    <location>
        <begin position="1"/>
        <end position="20"/>
    </location>
</feature>
<dbReference type="OrthoDB" id="8756941at2"/>
<reference evidence="3" key="4">
    <citation type="submission" date="2024-05" db="EMBL/GenBank/DDBJ databases">
        <authorList>
            <person name="Sun Q."/>
            <person name="Zhou Y."/>
        </authorList>
    </citation>
    <scope>NUCLEOTIDE SEQUENCE</scope>
    <source>
        <strain evidence="3">CGMCC 1.15931</strain>
    </source>
</reference>
<sequence length="186" mass="20265">MLKQLACAVFLAVSAAGVSAQTHWDFMYTGFEHQETGIFDPTLQIQGSFDGVDADLDGILEHNEVTSFTLDTLEYVDNPDGCRINSCSLLSFSYGTHSGKLNFESSSYYADDFNYSYSSVIAGVRSAHQGANGSGESFTTTLVWTDQTKFWIYPVATPVPEPSTMAMLGAGLLAVGLVRRRERSKA</sequence>
<evidence type="ECO:0000256" key="1">
    <source>
        <dbReference type="SAM" id="SignalP"/>
    </source>
</evidence>
<accession>A0A6I3T0S7</accession>
<protein>
    <submittedName>
        <fullName evidence="4">PEP-CTERM sorting domain-containing protein</fullName>
    </submittedName>
</protein>
<organism evidence="4 5">
    <name type="scientific">Pseudoduganella buxea</name>
    <dbReference type="NCBI Taxonomy" id="1949069"/>
    <lineage>
        <taxon>Bacteria</taxon>
        <taxon>Pseudomonadati</taxon>
        <taxon>Pseudomonadota</taxon>
        <taxon>Betaproteobacteria</taxon>
        <taxon>Burkholderiales</taxon>
        <taxon>Oxalobacteraceae</taxon>
        <taxon>Telluria group</taxon>
        <taxon>Pseudoduganella</taxon>
    </lineage>
</organism>
<dbReference type="Proteomes" id="UP000430634">
    <property type="component" value="Unassembled WGS sequence"/>
</dbReference>
<dbReference type="EMBL" id="WNKZ01000066">
    <property type="protein sequence ID" value="MTV54949.1"/>
    <property type="molecule type" value="Genomic_DNA"/>
</dbReference>
<proteinExistence type="predicted"/>
<dbReference type="NCBIfam" id="TIGR02595">
    <property type="entry name" value="PEP_CTERM"/>
    <property type="match status" value="1"/>
</dbReference>
<dbReference type="Proteomes" id="UP000622638">
    <property type="component" value="Unassembled WGS sequence"/>
</dbReference>
<dbReference type="RefSeq" id="WP_155472228.1">
    <property type="nucleotide sequence ID" value="NZ_BMKG01000022.1"/>
</dbReference>